<reference evidence="1 2" key="1">
    <citation type="journal article" date="2016" name="Front. Microbiol.">
        <title>Single-Cell (Meta-)Genomics of a Dimorphic Candidatus Thiomargarita nelsonii Reveals Genomic Plasticity.</title>
        <authorList>
            <person name="Flood B.E."/>
            <person name="Fliss P."/>
            <person name="Jones D.S."/>
            <person name="Dick G.J."/>
            <person name="Jain S."/>
            <person name="Kaster A.K."/>
            <person name="Winkel M."/>
            <person name="Mussmann M."/>
            <person name="Bailey J."/>
        </authorList>
    </citation>
    <scope>NUCLEOTIDE SEQUENCE [LARGE SCALE GENOMIC DNA]</scope>
    <source>
        <strain evidence="1">Hydrate Ridge</strain>
    </source>
</reference>
<sequence length="90" mass="10803">MEREWIKASLCARKEGKPEPSYETFLQQWNSAPLFTRLNRKRKMMAIHLYRRAGLRLVARRWFKGGCDLGLATLLEPRYVFSRLKMQMLR</sequence>
<comment type="caution">
    <text evidence="1">The sequence shown here is derived from an EMBL/GenBank/DDBJ whole genome shotgun (WGS) entry which is preliminary data.</text>
</comment>
<dbReference type="EMBL" id="JSZA02000035">
    <property type="protein sequence ID" value="TGO03171.1"/>
    <property type="molecule type" value="Genomic_DNA"/>
</dbReference>
<proteinExistence type="predicted"/>
<evidence type="ECO:0000313" key="2">
    <source>
        <dbReference type="Proteomes" id="UP000030428"/>
    </source>
</evidence>
<gene>
    <name evidence="1" type="ORF">PN36_11355</name>
</gene>
<keyword evidence="2" id="KW-1185">Reference proteome</keyword>
<name>A0A4E0R4L8_9GAMM</name>
<evidence type="ECO:0000313" key="1">
    <source>
        <dbReference type="EMBL" id="TGO03171.1"/>
    </source>
</evidence>
<accession>A0A4E0R4L8</accession>
<protein>
    <submittedName>
        <fullName evidence="1">Uncharacterized protein</fullName>
    </submittedName>
</protein>
<dbReference type="AlphaFoldDB" id="A0A4E0R4L8"/>
<organism evidence="1 2">
    <name type="scientific">Candidatus Thiomargarita nelsonii</name>
    <dbReference type="NCBI Taxonomy" id="1003181"/>
    <lineage>
        <taxon>Bacteria</taxon>
        <taxon>Pseudomonadati</taxon>
        <taxon>Pseudomonadota</taxon>
        <taxon>Gammaproteobacteria</taxon>
        <taxon>Thiotrichales</taxon>
        <taxon>Thiotrichaceae</taxon>
        <taxon>Thiomargarita</taxon>
    </lineage>
</organism>
<dbReference type="Proteomes" id="UP000030428">
    <property type="component" value="Unassembled WGS sequence"/>
</dbReference>